<dbReference type="SMART" id="SM00717">
    <property type="entry name" value="SANT"/>
    <property type="match status" value="1"/>
</dbReference>
<proteinExistence type="predicted"/>
<evidence type="ECO:0000259" key="1">
    <source>
        <dbReference type="PROSITE" id="PS51294"/>
    </source>
</evidence>
<dbReference type="CDD" id="cd00167">
    <property type="entry name" value="SANT"/>
    <property type="match status" value="1"/>
</dbReference>
<dbReference type="AlphaFoldDB" id="A0AA86QE53"/>
<dbReference type="Pfam" id="PF00249">
    <property type="entry name" value="Myb_DNA-binding"/>
    <property type="match status" value="1"/>
</dbReference>
<dbReference type="EMBL" id="CATOUU010000889">
    <property type="protein sequence ID" value="CAI9957541.1"/>
    <property type="molecule type" value="Genomic_DNA"/>
</dbReference>
<name>A0AA86QE53_9EUKA</name>
<evidence type="ECO:0000313" key="2">
    <source>
        <dbReference type="EMBL" id="CAI9957541.1"/>
    </source>
</evidence>
<dbReference type="PROSITE" id="PS51294">
    <property type="entry name" value="HTH_MYB"/>
    <property type="match status" value="1"/>
</dbReference>
<evidence type="ECO:0000313" key="4">
    <source>
        <dbReference type="Proteomes" id="UP001642409"/>
    </source>
</evidence>
<feature type="domain" description="HTH myb-type" evidence="1">
    <location>
        <begin position="33"/>
        <end position="88"/>
    </location>
</feature>
<reference evidence="2" key="1">
    <citation type="submission" date="2023-06" db="EMBL/GenBank/DDBJ databases">
        <authorList>
            <person name="Kurt Z."/>
        </authorList>
    </citation>
    <scope>NUCLEOTIDE SEQUENCE</scope>
</reference>
<accession>A0AA86QE53</accession>
<gene>
    <name evidence="3" type="ORF">HINF_LOCUS19244</name>
    <name evidence="2" type="ORF">HINF_LOCUS45186</name>
</gene>
<dbReference type="Proteomes" id="UP001642409">
    <property type="component" value="Unassembled WGS sequence"/>
</dbReference>
<dbReference type="SUPFAM" id="SSF46689">
    <property type="entry name" value="Homeodomain-like"/>
    <property type="match status" value="1"/>
</dbReference>
<comment type="caution">
    <text evidence="2">The sequence shown here is derived from an EMBL/GenBank/DDBJ whole genome shotgun (WGS) entry which is preliminary data.</text>
</comment>
<sequence length="102" mass="12236">MNKLITKQFQINFNILQQIHSYTHEINRIKQTHKYVQRERWTKAEDAILLDAVQIIGNRNCDLIAALIRSKTSQQIYQRLRYLRDTLNSFTPEIDLSYDQLQ</sequence>
<dbReference type="InterPro" id="IPR001005">
    <property type="entry name" value="SANT/Myb"/>
</dbReference>
<dbReference type="EMBL" id="CAXDID020000050">
    <property type="protein sequence ID" value="CAL6005178.1"/>
    <property type="molecule type" value="Genomic_DNA"/>
</dbReference>
<dbReference type="InterPro" id="IPR017930">
    <property type="entry name" value="Myb_dom"/>
</dbReference>
<keyword evidence="4" id="KW-1185">Reference proteome</keyword>
<evidence type="ECO:0000313" key="3">
    <source>
        <dbReference type="EMBL" id="CAL6005178.1"/>
    </source>
</evidence>
<dbReference type="Gene3D" id="1.10.10.60">
    <property type="entry name" value="Homeodomain-like"/>
    <property type="match status" value="1"/>
</dbReference>
<dbReference type="InterPro" id="IPR009057">
    <property type="entry name" value="Homeodomain-like_sf"/>
</dbReference>
<reference evidence="3 4" key="2">
    <citation type="submission" date="2024-07" db="EMBL/GenBank/DDBJ databases">
        <authorList>
            <person name="Akdeniz Z."/>
        </authorList>
    </citation>
    <scope>NUCLEOTIDE SEQUENCE [LARGE SCALE GENOMIC DNA]</scope>
</reference>
<protein>
    <submittedName>
        <fullName evidence="2">SANT/Myb domain</fullName>
    </submittedName>
    <submittedName>
        <fullName evidence="3">SANT/Myb_domain</fullName>
    </submittedName>
</protein>
<organism evidence="2">
    <name type="scientific">Hexamita inflata</name>
    <dbReference type="NCBI Taxonomy" id="28002"/>
    <lineage>
        <taxon>Eukaryota</taxon>
        <taxon>Metamonada</taxon>
        <taxon>Diplomonadida</taxon>
        <taxon>Hexamitidae</taxon>
        <taxon>Hexamitinae</taxon>
        <taxon>Hexamita</taxon>
    </lineage>
</organism>